<feature type="transmembrane region" description="Helical" evidence="1">
    <location>
        <begin position="145"/>
        <end position="167"/>
    </location>
</feature>
<feature type="transmembrane region" description="Helical" evidence="1">
    <location>
        <begin position="12"/>
        <end position="31"/>
    </location>
</feature>
<evidence type="ECO:0000313" key="3">
    <source>
        <dbReference type="Proteomes" id="UP001432322"/>
    </source>
</evidence>
<dbReference type="AlphaFoldDB" id="A0AAV5UZM0"/>
<name>A0AAV5UZM0_9BILA</name>
<dbReference type="InterPro" id="IPR053220">
    <property type="entry name" value="Nematode_rcpt-like_serp_H"/>
</dbReference>
<evidence type="ECO:0008006" key="4">
    <source>
        <dbReference type="Google" id="ProtNLM"/>
    </source>
</evidence>
<evidence type="ECO:0000256" key="1">
    <source>
        <dbReference type="SAM" id="Phobius"/>
    </source>
</evidence>
<comment type="caution">
    <text evidence="2">The sequence shown here is derived from an EMBL/GenBank/DDBJ whole genome shotgun (WGS) entry which is preliminary data.</text>
</comment>
<keyword evidence="1" id="KW-0812">Transmembrane</keyword>
<dbReference type="EMBL" id="BTSY01000001">
    <property type="protein sequence ID" value="GMT11961.1"/>
    <property type="molecule type" value="Genomic_DNA"/>
</dbReference>
<dbReference type="Proteomes" id="UP001432322">
    <property type="component" value="Unassembled WGS sequence"/>
</dbReference>
<dbReference type="InterPro" id="IPR019422">
    <property type="entry name" value="7TM_GPCR_serpentine_rcpt_Srh"/>
</dbReference>
<feature type="transmembrane region" description="Helical" evidence="1">
    <location>
        <begin position="72"/>
        <end position="96"/>
    </location>
</feature>
<keyword evidence="1" id="KW-0472">Membrane</keyword>
<feature type="transmembrane region" description="Helical" evidence="1">
    <location>
        <begin position="43"/>
        <end position="60"/>
    </location>
</feature>
<evidence type="ECO:0000313" key="2">
    <source>
        <dbReference type="EMBL" id="GMT11961.1"/>
    </source>
</evidence>
<reference evidence="2" key="1">
    <citation type="submission" date="2023-10" db="EMBL/GenBank/DDBJ databases">
        <title>Genome assembly of Pristionchus species.</title>
        <authorList>
            <person name="Yoshida K."/>
            <person name="Sommer R.J."/>
        </authorList>
    </citation>
    <scope>NUCLEOTIDE SEQUENCE</scope>
    <source>
        <strain evidence="2">RS5133</strain>
    </source>
</reference>
<accession>A0AAV5UZM0</accession>
<keyword evidence="3" id="KW-1185">Reference proteome</keyword>
<feature type="non-terminal residue" evidence="2">
    <location>
        <position position="176"/>
    </location>
</feature>
<dbReference type="PANTHER" id="PTHR22941:SF26">
    <property type="entry name" value="SERPENTINE RECEPTOR, CLASS H"/>
    <property type="match status" value="1"/>
</dbReference>
<feature type="transmembrane region" description="Helical" evidence="1">
    <location>
        <begin position="108"/>
        <end position="133"/>
    </location>
</feature>
<organism evidence="2 3">
    <name type="scientific">Pristionchus fissidentatus</name>
    <dbReference type="NCBI Taxonomy" id="1538716"/>
    <lineage>
        <taxon>Eukaryota</taxon>
        <taxon>Metazoa</taxon>
        <taxon>Ecdysozoa</taxon>
        <taxon>Nematoda</taxon>
        <taxon>Chromadorea</taxon>
        <taxon>Rhabditida</taxon>
        <taxon>Rhabditina</taxon>
        <taxon>Diplogasteromorpha</taxon>
        <taxon>Diplogasteroidea</taxon>
        <taxon>Neodiplogasteridae</taxon>
        <taxon>Pristionchus</taxon>
    </lineage>
</organism>
<dbReference type="PANTHER" id="PTHR22941">
    <property type="entry name" value="SERPENTINE RECEPTOR"/>
    <property type="match status" value="1"/>
</dbReference>
<feature type="non-terminal residue" evidence="2">
    <location>
        <position position="1"/>
    </location>
</feature>
<gene>
    <name evidence="2" type="ORF">PFISCL1PPCAC_3258</name>
</gene>
<keyword evidence="1" id="KW-1133">Transmembrane helix</keyword>
<dbReference type="Pfam" id="PF10318">
    <property type="entry name" value="7TM_GPCR_Srh"/>
    <property type="match status" value="1"/>
</dbReference>
<protein>
    <recommendedName>
        <fullName evidence="4">G protein-coupled receptor</fullName>
    </recommendedName>
</protein>
<proteinExistence type="predicted"/>
<sequence>SLRMQESLIFGQRLLFIFSSFVSSTTLFCLVKKTPQNQLRLRNYLIIIQVVSITATSVYMDVLFEPVPLFPILGGYCVGLLCSLGVSPKTLVYLFVQVPFLQVRLRLLTYRFQVAIPFSLLFFPAYILFISIICDCIPYSITLPAYFTLLLHPLVHNLMMLFGTPTYRQWIKSHFR</sequence>